<keyword evidence="3" id="KW-1185">Reference proteome</keyword>
<evidence type="ECO:0000313" key="3">
    <source>
        <dbReference type="Proteomes" id="UP001612915"/>
    </source>
</evidence>
<evidence type="ECO:0000313" key="2">
    <source>
        <dbReference type="EMBL" id="MFI7589077.1"/>
    </source>
</evidence>
<evidence type="ECO:0000256" key="1">
    <source>
        <dbReference type="SAM" id="MobiDB-lite"/>
    </source>
</evidence>
<proteinExistence type="predicted"/>
<feature type="region of interest" description="Disordered" evidence="1">
    <location>
        <begin position="1"/>
        <end position="22"/>
    </location>
</feature>
<gene>
    <name evidence="2" type="ORF">ACIB24_18600</name>
</gene>
<name>A0ABW8ARS9_9ACTN</name>
<sequence length="44" mass="4605">MLDRHLEGEDVQGPHANDVPPFQPLYDGYVAAGLPHGAPVPGLG</sequence>
<dbReference type="EMBL" id="JBITLV010000006">
    <property type="protein sequence ID" value="MFI7589077.1"/>
    <property type="molecule type" value="Genomic_DNA"/>
</dbReference>
<dbReference type="RefSeq" id="WP_398283415.1">
    <property type="nucleotide sequence ID" value="NZ_JBITLV010000006.1"/>
</dbReference>
<protein>
    <submittedName>
        <fullName evidence="2">Uncharacterized protein</fullName>
    </submittedName>
</protein>
<accession>A0ABW8ARS9</accession>
<dbReference type="Proteomes" id="UP001612915">
    <property type="component" value="Unassembled WGS sequence"/>
</dbReference>
<comment type="caution">
    <text evidence="2">The sequence shown here is derived from an EMBL/GenBank/DDBJ whole genome shotgun (WGS) entry which is preliminary data.</text>
</comment>
<reference evidence="2 3" key="1">
    <citation type="submission" date="2024-10" db="EMBL/GenBank/DDBJ databases">
        <title>The Natural Products Discovery Center: Release of the First 8490 Sequenced Strains for Exploring Actinobacteria Biosynthetic Diversity.</title>
        <authorList>
            <person name="Kalkreuter E."/>
            <person name="Kautsar S.A."/>
            <person name="Yang D."/>
            <person name="Bader C.D."/>
            <person name="Teijaro C.N."/>
            <person name="Fluegel L."/>
            <person name="Davis C.M."/>
            <person name="Simpson J.R."/>
            <person name="Lauterbach L."/>
            <person name="Steele A.D."/>
            <person name="Gui C."/>
            <person name="Meng S."/>
            <person name="Li G."/>
            <person name="Viehrig K."/>
            <person name="Ye F."/>
            <person name="Su P."/>
            <person name="Kiefer A.F."/>
            <person name="Nichols A."/>
            <person name="Cepeda A.J."/>
            <person name="Yan W."/>
            <person name="Fan B."/>
            <person name="Jiang Y."/>
            <person name="Adhikari A."/>
            <person name="Zheng C.-J."/>
            <person name="Schuster L."/>
            <person name="Cowan T.M."/>
            <person name="Smanski M.J."/>
            <person name="Chevrette M.G."/>
            <person name="De Carvalho L.P.S."/>
            <person name="Shen B."/>
        </authorList>
    </citation>
    <scope>NUCLEOTIDE SEQUENCE [LARGE SCALE GENOMIC DNA]</scope>
    <source>
        <strain evidence="2 3">NPDC049639</strain>
    </source>
</reference>
<organism evidence="2 3">
    <name type="scientific">Spongisporangium articulatum</name>
    <dbReference type="NCBI Taxonomy" id="3362603"/>
    <lineage>
        <taxon>Bacteria</taxon>
        <taxon>Bacillati</taxon>
        <taxon>Actinomycetota</taxon>
        <taxon>Actinomycetes</taxon>
        <taxon>Kineosporiales</taxon>
        <taxon>Kineosporiaceae</taxon>
        <taxon>Spongisporangium</taxon>
    </lineage>
</organism>